<feature type="transmembrane region" description="Helical" evidence="1">
    <location>
        <begin position="193"/>
        <end position="216"/>
    </location>
</feature>
<feature type="transmembrane region" description="Helical" evidence="1">
    <location>
        <begin position="223"/>
        <end position="245"/>
    </location>
</feature>
<feature type="domain" description="CAAX prenyl protease 2/Lysostaphin resistance protein A-like" evidence="2">
    <location>
        <begin position="142"/>
        <end position="232"/>
    </location>
</feature>
<evidence type="ECO:0000313" key="3">
    <source>
        <dbReference type="EMBL" id="HGY94143.1"/>
    </source>
</evidence>
<comment type="caution">
    <text evidence="3">The sequence shown here is derived from an EMBL/GenBank/DDBJ whole genome shotgun (WGS) entry which is preliminary data.</text>
</comment>
<gene>
    <name evidence="3" type="ORF">ENW50_05590</name>
</gene>
<name>A0A7V4XS12_9BACT</name>
<dbReference type="GO" id="GO:0080120">
    <property type="term" value="P:CAAX-box protein maturation"/>
    <property type="evidence" value="ECO:0007669"/>
    <property type="project" value="UniProtKB-ARBA"/>
</dbReference>
<keyword evidence="3" id="KW-0482">Metalloprotease</keyword>
<keyword evidence="3" id="KW-0378">Hydrolase</keyword>
<dbReference type="EMBL" id="DTKL01000031">
    <property type="protein sequence ID" value="HGY94143.1"/>
    <property type="molecule type" value="Genomic_DNA"/>
</dbReference>
<evidence type="ECO:0000259" key="2">
    <source>
        <dbReference type="Pfam" id="PF02517"/>
    </source>
</evidence>
<dbReference type="AlphaFoldDB" id="A0A7V4XS12"/>
<feature type="transmembrane region" description="Helical" evidence="1">
    <location>
        <begin position="44"/>
        <end position="63"/>
    </location>
</feature>
<dbReference type="GO" id="GO:0008237">
    <property type="term" value="F:metallopeptidase activity"/>
    <property type="evidence" value="ECO:0007669"/>
    <property type="project" value="UniProtKB-KW"/>
</dbReference>
<keyword evidence="1" id="KW-1133">Transmembrane helix</keyword>
<dbReference type="GO" id="GO:0004175">
    <property type="term" value="F:endopeptidase activity"/>
    <property type="evidence" value="ECO:0007669"/>
    <property type="project" value="UniProtKB-ARBA"/>
</dbReference>
<keyword evidence="1" id="KW-0812">Transmembrane</keyword>
<accession>A0A7V4XS12</accession>
<keyword evidence="3" id="KW-0645">Protease</keyword>
<reference evidence="3" key="1">
    <citation type="journal article" date="2020" name="mSystems">
        <title>Genome- and Community-Level Interaction Insights into Carbon Utilization and Element Cycling Functions of Hydrothermarchaeota in Hydrothermal Sediment.</title>
        <authorList>
            <person name="Zhou Z."/>
            <person name="Liu Y."/>
            <person name="Xu W."/>
            <person name="Pan J."/>
            <person name="Luo Z.H."/>
            <person name="Li M."/>
        </authorList>
    </citation>
    <scope>NUCLEOTIDE SEQUENCE [LARGE SCALE GENOMIC DNA]</scope>
    <source>
        <strain evidence="3">SpSt-855</strain>
    </source>
</reference>
<dbReference type="InterPro" id="IPR003675">
    <property type="entry name" value="Rce1/LyrA-like_dom"/>
</dbReference>
<protein>
    <submittedName>
        <fullName evidence="3">CPBP family intramembrane metalloprotease</fullName>
    </submittedName>
</protein>
<organism evidence="3">
    <name type="scientific">Acidobacterium capsulatum</name>
    <dbReference type="NCBI Taxonomy" id="33075"/>
    <lineage>
        <taxon>Bacteria</taxon>
        <taxon>Pseudomonadati</taxon>
        <taxon>Acidobacteriota</taxon>
        <taxon>Terriglobia</taxon>
        <taxon>Terriglobales</taxon>
        <taxon>Acidobacteriaceae</taxon>
        <taxon>Acidobacterium</taxon>
    </lineage>
</organism>
<keyword evidence="1" id="KW-0472">Membrane</keyword>
<feature type="transmembrane region" description="Helical" evidence="1">
    <location>
        <begin position="94"/>
        <end position="116"/>
    </location>
</feature>
<sequence length="252" mass="27425">MLLAAVLLFLCLLPTLYVLRKDPAEYRAFQTLTRTQDRQRRFRIWTLKSFLLYGASSLAALAILRRLSALVALPAEFQPLSHFFFSHGPSSSGLAGFFAGLACAVVGGLVLTIFMARRKKKKQAIKPVTLGNITPLLPRNWGEVAHAALLSLNAGFSEELYFRLLLPLLLTILIGHAVPAFLIAALFFGLAHFYQGIAGILATTIVGLALTVVYLLSGSIWNAIALHAFIDLLGLIIRPSIGLLFGRRAVAA</sequence>
<feature type="transmembrane region" description="Helical" evidence="1">
    <location>
        <begin position="164"/>
        <end position="187"/>
    </location>
</feature>
<proteinExistence type="predicted"/>
<dbReference type="GO" id="GO:0006508">
    <property type="term" value="P:proteolysis"/>
    <property type="evidence" value="ECO:0007669"/>
    <property type="project" value="UniProtKB-KW"/>
</dbReference>
<evidence type="ECO:0000256" key="1">
    <source>
        <dbReference type="SAM" id="Phobius"/>
    </source>
</evidence>
<dbReference type="Pfam" id="PF02517">
    <property type="entry name" value="Rce1-like"/>
    <property type="match status" value="1"/>
</dbReference>